<dbReference type="PROSITE" id="PS50893">
    <property type="entry name" value="ABC_TRANSPORTER_2"/>
    <property type="match status" value="1"/>
</dbReference>
<dbReference type="PANTHER" id="PTHR42781">
    <property type="entry name" value="SPERMIDINE/PUTRESCINE IMPORT ATP-BINDING PROTEIN POTA"/>
    <property type="match status" value="1"/>
</dbReference>
<keyword evidence="6" id="KW-1185">Reference proteome</keyword>
<keyword evidence="1" id="KW-0813">Transport</keyword>
<accession>A0A1T4VYJ3</accession>
<keyword evidence="2" id="KW-0547">Nucleotide-binding</keyword>
<dbReference type="PANTHER" id="PTHR42781:SF4">
    <property type="entry name" value="SPERMIDINE_PUTRESCINE IMPORT ATP-BINDING PROTEIN POTA"/>
    <property type="match status" value="1"/>
</dbReference>
<dbReference type="Gene3D" id="3.40.50.300">
    <property type="entry name" value="P-loop containing nucleotide triphosphate hydrolases"/>
    <property type="match status" value="1"/>
</dbReference>
<dbReference type="RefSeq" id="WP_078921132.1">
    <property type="nucleotide sequence ID" value="NZ_FUYB01000002.1"/>
</dbReference>
<dbReference type="Proteomes" id="UP000190460">
    <property type="component" value="Unassembled WGS sequence"/>
</dbReference>
<proteinExistence type="predicted"/>
<dbReference type="GO" id="GO:0016887">
    <property type="term" value="F:ATP hydrolysis activity"/>
    <property type="evidence" value="ECO:0007669"/>
    <property type="project" value="InterPro"/>
</dbReference>
<dbReference type="Pfam" id="PF00005">
    <property type="entry name" value="ABC_tran"/>
    <property type="match status" value="1"/>
</dbReference>
<dbReference type="STRING" id="92487.SAMN02745130_00652"/>
<dbReference type="InterPro" id="IPR003439">
    <property type="entry name" value="ABC_transporter-like_ATP-bd"/>
</dbReference>
<evidence type="ECO:0000313" key="6">
    <source>
        <dbReference type="Proteomes" id="UP000190460"/>
    </source>
</evidence>
<dbReference type="InterPro" id="IPR003593">
    <property type="entry name" value="AAA+_ATPase"/>
</dbReference>
<evidence type="ECO:0000256" key="1">
    <source>
        <dbReference type="ARBA" id="ARBA00022448"/>
    </source>
</evidence>
<gene>
    <name evidence="5" type="ORF">SAMN02745130_00652</name>
</gene>
<dbReference type="SMART" id="SM00382">
    <property type="entry name" value="AAA"/>
    <property type="match status" value="1"/>
</dbReference>
<dbReference type="PROSITE" id="PS00211">
    <property type="entry name" value="ABC_TRANSPORTER_1"/>
    <property type="match status" value="1"/>
</dbReference>
<dbReference type="InterPro" id="IPR017871">
    <property type="entry name" value="ABC_transporter-like_CS"/>
</dbReference>
<dbReference type="InterPro" id="IPR027417">
    <property type="entry name" value="P-loop_NTPase"/>
</dbReference>
<evidence type="ECO:0000259" key="4">
    <source>
        <dbReference type="PROSITE" id="PS50893"/>
    </source>
</evidence>
<reference evidence="5 6" key="1">
    <citation type="submission" date="2017-02" db="EMBL/GenBank/DDBJ databases">
        <authorList>
            <person name="Peterson S.W."/>
        </authorList>
    </citation>
    <scope>NUCLEOTIDE SEQUENCE [LARGE SCALE GENOMIC DNA]</scope>
    <source>
        <strain evidence="5 6">ATCC 49788</strain>
    </source>
</reference>
<keyword evidence="3 5" id="KW-0067">ATP-binding</keyword>
<dbReference type="GO" id="GO:0005524">
    <property type="term" value="F:ATP binding"/>
    <property type="evidence" value="ECO:0007669"/>
    <property type="project" value="UniProtKB-KW"/>
</dbReference>
<organism evidence="5 6">
    <name type="scientific">Thiothrix eikelboomii</name>
    <dbReference type="NCBI Taxonomy" id="92487"/>
    <lineage>
        <taxon>Bacteria</taxon>
        <taxon>Pseudomonadati</taxon>
        <taxon>Pseudomonadota</taxon>
        <taxon>Gammaproteobacteria</taxon>
        <taxon>Thiotrichales</taxon>
        <taxon>Thiotrichaceae</taxon>
        <taxon>Thiothrix</taxon>
    </lineage>
</organism>
<dbReference type="InterPro" id="IPR050093">
    <property type="entry name" value="ABC_SmlMolc_Importer"/>
</dbReference>
<evidence type="ECO:0000256" key="2">
    <source>
        <dbReference type="ARBA" id="ARBA00022741"/>
    </source>
</evidence>
<evidence type="ECO:0000256" key="3">
    <source>
        <dbReference type="ARBA" id="ARBA00022840"/>
    </source>
</evidence>
<protein>
    <submittedName>
        <fullName evidence="5">Putative thiamine transport system ATP-binding protein</fullName>
    </submittedName>
</protein>
<feature type="domain" description="ABC transporter" evidence="4">
    <location>
        <begin position="2"/>
        <end position="206"/>
    </location>
</feature>
<evidence type="ECO:0000313" key="5">
    <source>
        <dbReference type="EMBL" id="SKA70084.1"/>
    </source>
</evidence>
<dbReference type="SUPFAM" id="SSF52540">
    <property type="entry name" value="P-loop containing nucleoside triphosphate hydrolases"/>
    <property type="match status" value="1"/>
</dbReference>
<name>A0A1T4VYJ3_9GAMM</name>
<dbReference type="AlphaFoldDB" id="A0A1T4VYJ3"/>
<sequence>MLSIQQLRIQQQQRLLIENLSLQVAAGEIVTLMGASGVGKSTLLNWLIGALSPAFTASGQCYLNQKQIDHLPTEQRQIGILFQDDLLFPHLSVGGNLAFALPAHVKGKARKQKLEAVLEQAGLSGFYPRDPSTLSGGQRARVSVLRALLAQPRALLLDEPFARLDAELRQQFRSFVFEEITKLNIPALLVTHDLADRPAQGRLLRL</sequence>
<dbReference type="EMBL" id="FUYB01000002">
    <property type="protein sequence ID" value="SKA70084.1"/>
    <property type="molecule type" value="Genomic_DNA"/>
</dbReference>
<dbReference type="OrthoDB" id="9802264at2"/>